<dbReference type="InterPro" id="IPR043502">
    <property type="entry name" value="DNA/RNA_pol_sf"/>
</dbReference>
<dbReference type="Gene3D" id="3.30.70.370">
    <property type="match status" value="1"/>
</dbReference>
<dbReference type="SUPFAM" id="SSF56672">
    <property type="entry name" value="DNA/RNA polymerases"/>
    <property type="match status" value="1"/>
</dbReference>
<dbReference type="GO" id="GO:0006260">
    <property type="term" value="P:DNA replication"/>
    <property type="evidence" value="ECO:0007669"/>
    <property type="project" value="InterPro"/>
</dbReference>
<feature type="domain" description="DNA-directed DNA polymerase family A palm" evidence="1">
    <location>
        <begin position="22"/>
        <end position="192"/>
    </location>
</feature>
<name>A0A6J5M274_9CAUD</name>
<evidence type="ECO:0000259" key="1">
    <source>
        <dbReference type="Pfam" id="PF00476"/>
    </source>
</evidence>
<dbReference type="GO" id="GO:0003887">
    <property type="term" value="F:DNA-directed DNA polymerase activity"/>
    <property type="evidence" value="ECO:0007669"/>
    <property type="project" value="UniProtKB-KW"/>
</dbReference>
<protein>
    <submittedName>
        <fullName evidence="2">DNA-directed DNA polymerase, family A, palm domain containing protein</fullName>
    </submittedName>
</protein>
<proteinExistence type="predicted"/>
<gene>
    <name evidence="2" type="ORF">UFOVP343_45</name>
</gene>
<keyword evidence="2" id="KW-0548">Nucleotidyltransferase</keyword>
<dbReference type="Gene3D" id="1.10.150.20">
    <property type="entry name" value="5' to 3' exonuclease, C-terminal subdomain"/>
    <property type="match status" value="1"/>
</dbReference>
<evidence type="ECO:0000313" key="2">
    <source>
        <dbReference type="EMBL" id="CAB4139146.1"/>
    </source>
</evidence>
<accession>A0A6J5M274</accession>
<organism evidence="2">
    <name type="scientific">uncultured Caudovirales phage</name>
    <dbReference type="NCBI Taxonomy" id="2100421"/>
    <lineage>
        <taxon>Viruses</taxon>
        <taxon>Duplodnaviria</taxon>
        <taxon>Heunggongvirae</taxon>
        <taxon>Uroviricota</taxon>
        <taxon>Caudoviricetes</taxon>
        <taxon>Peduoviridae</taxon>
        <taxon>Maltschvirus</taxon>
        <taxon>Maltschvirus maltsch</taxon>
    </lineage>
</organism>
<reference evidence="2" key="1">
    <citation type="submission" date="2020-04" db="EMBL/GenBank/DDBJ databases">
        <authorList>
            <person name="Chiriac C."/>
            <person name="Salcher M."/>
            <person name="Ghai R."/>
            <person name="Kavagutti S V."/>
        </authorList>
    </citation>
    <scope>NUCLEOTIDE SEQUENCE</scope>
</reference>
<dbReference type="GO" id="GO:0003677">
    <property type="term" value="F:DNA binding"/>
    <property type="evidence" value="ECO:0007669"/>
    <property type="project" value="InterPro"/>
</dbReference>
<dbReference type="InterPro" id="IPR001098">
    <property type="entry name" value="DNA-dir_DNA_pol_A_palm_dom"/>
</dbReference>
<keyword evidence="2" id="KW-0808">Transferase</keyword>
<sequence length="193" mass="21565">MNVSKGTRTVEAGKESDDRGKKFARYGWTCSELNLSSLPEDAPDGARNLSEWLTLEGRRSSLVEWLGHVKEDGRIHGRFTHIGAWTGRMAHSAPNQANIPAAFHGPAKSMVDKVKKKYDGKMRGLWGVEEGNWLVGTDAEGIQLRILAHLMKSEEYIHAIVSGRKEDETDIHNLNKRALGMSHVTRDMAKTFN</sequence>
<dbReference type="Pfam" id="PF00476">
    <property type="entry name" value="DNA_pol_A"/>
    <property type="match status" value="1"/>
</dbReference>
<keyword evidence="2" id="KW-0239">DNA-directed DNA polymerase</keyword>
<dbReference type="EMBL" id="LR796358">
    <property type="protein sequence ID" value="CAB4139146.1"/>
    <property type="molecule type" value="Genomic_DNA"/>
</dbReference>